<name>A0AAV2LJY6_KNICA</name>
<dbReference type="AlphaFoldDB" id="A0AAV2LJY6"/>
<evidence type="ECO:0000256" key="1">
    <source>
        <dbReference type="SAM" id="MobiDB-lite"/>
    </source>
</evidence>
<evidence type="ECO:0000313" key="2">
    <source>
        <dbReference type="EMBL" id="CAL1600693.1"/>
    </source>
</evidence>
<keyword evidence="3" id="KW-1185">Reference proteome</keyword>
<accession>A0AAV2LJY6</accession>
<protein>
    <submittedName>
        <fullName evidence="2">Uncharacterized protein</fullName>
    </submittedName>
</protein>
<feature type="region of interest" description="Disordered" evidence="1">
    <location>
        <begin position="40"/>
        <end position="76"/>
    </location>
</feature>
<gene>
    <name evidence="2" type="ORF">KC01_LOCUS28779</name>
</gene>
<reference evidence="2 3" key="1">
    <citation type="submission" date="2024-04" db="EMBL/GenBank/DDBJ databases">
        <authorList>
            <person name="Waldvogel A.-M."/>
            <person name="Schoenle A."/>
        </authorList>
    </citation>
    <scope>NUCLEOTIDE SEQUENCE [LARGE SCALE GENOMIC DNA]</scope>
</reference>
<dbReference type="Proteomes" id="UP001497482">
    <property type="component" value="Chromosome 3"/>
</dbReference>
<dbReference type="EMBL" id="OZ035825">
    <property type="protein sequence ID" value="CAL1600693.1"/>
    <property type="molecule type" value="Genomic_DNA"/>
</dbReference>
<organism evidence="2 3">
    <name type="scientific">Knipowitschia caucasica</name>
    <name type="common">Caucasian dwarf goby</name>
    <name type="synonym">Pomatoschistus caucasicus</name>
    <dbReference type="NCBI Taxonomy" id="637954"/>
    <lineage>
        <taxon>Eukaryota</taxon>
        <taxon>Metazoa</taxon>
        <taxon>Chordata</taxon>
        <taxon>Craniata</taxon>
        <taxon>Vertebrata</taxon>
        <taxon>Euteleostomi</taxon>
        <taxon>Actinopterygii</taxon>
        <taxon>Neopterygii</taxon>
        <taxon>Teleostei</taxon>
        <taxon>Neoteleostei</taxon>
        <taxon>Acanthomorphata</taxon>
        <taxon>Gobiaria</taxon>
        <taxon>Gobiiformes</taxon>
        <taxon>Gobioidei</taxon>
        <taxon>Gobiidae</taxon>
        <taxon>Gobiinae</taxon>
        <taxon>Knipowitschia</taxon>
    </lineage>
</organism>
<proteinExistence type="predicted"/>
<evidence type="ECO:0000313" key="3">
    <source>
        <dbReference type="Proteomes" id="UP001497482"/>
    </source>
</evidence>
<sequence>MAPHPGKHNWSPAVVVQPHSAPRSYVVDSGGKLYRRTSQHLRNSTETAHQPRHVTPDEEPWREPPVTSAAEEQSPTVALEITRFTLCGPPMSTNTRAVKPPDKLNL</sequence>